<organism evidence="3 4">
    <name type="scientific">Dactylosporangium vinaceum</name>
    <dbReference type="NCBI Taxonomy" id="53362"/>
    <lineage>
        <taxon>Bacteria</taxon>
        <taxon>Bacillati</taxon>
        <taxon>Actinomycetota</taxon>
        <taxon>Actinomycetes</taxon>
        <taxon>Micromonosporales</taxon>
        <taxon>Micromonosporaceae</taxon>
        <taxon>Dactylosporangium</taxon>
    </lineage>
</organism>
<evidence type="ECO:0000313" key="3">
    <source>
        <dbReference type="EMBL" id="MFB9451727.1"/>
    </source>
</evidence>
<proteinExistence type="predicted"/>
<dbReference type="EMBL" id="JBHMCA010000090">
    <property type="protein sequence ID" value="MFB9451727.1"/>
    <property type="molecule type" value="Genomic_DNA"/>
</dbReference>
<dbReference type="InterPro" id="IPR049492">
    <property type="entry name" value="BD-FAE-like_dom"/>
</dbReference>
<dbReference type="Gene3D" id="3.40.50.1820">
    <property type="entry name" value="alpha/beta hydrolase"/>
    <property type="match status" value="1"/>
</dbReference>
<evidence type="ECO:0000256" key="1">
    <source>
        <dbReference type="ARBA" id="ARBA00022801"/>
    </source>
</evidence>
<dbReference type="Proteomes" id="UP001589608">
    <property type="component" value="Unassembled WGS sequence"/>
</dbReference>
<dbReference type="GO" id="GO:0016787">
    <property type="term" value="F:hydrolase activity"/>
    <property type="evidence" value="ECO:0007669"/>
    <property type="project" value="UniProtKB-KW"/>
</dbReference>
<protein>
    <submittedName>
        <fullName evidence="3">Alpha/beta hydrolase</fullName>
    </submittedName>
</protein>
<accession>A0ABV5MS76</accession>
<dbReference type="RefSeq" id="WP_223104056.1">
    <property type="nucleotide sequence ID" value="NZ_CP061913.1"/>
</dbReference>
<dbReference type="PANTHER" id="PTHR48081:SF6">
    <property type="entry name" value="PEPTIDASE S9 PROLYL OLIGOPEPTIDASE CATALYTIC DOMAIN-CONTAINING PROTEIN"/>
    <property type="match status" value="1"/>
</dbReference>
<feature type="domain" description="BD-FAE-like" evidence="2">
    <location>
        <begin position="34"/>
        <end position="226"/>
    </location>
</feature>
<evidence type="ECO:0000259" key="2">
    <source>
        <dbReference type="Pfam" id="PF20434"/>
    </source>
</evidence>
<dbReference type="PANTHER" id="PTHR48081">
    <property type="entry name" value="AB HYDROLASE SUPERFAMILY PROTEIN C4A8.06C"/>
    <property type="match status" value="1"/>
</dbReference>
<reference evidence="3 4" key="1">
    <citation type="submission" date="2024-09" db="EMBL/GenBank/DDBJ databases">
        <authorList>
            <person name="Sun Q."/>
            <person name="Mori K."/>
        </authorList>
    </citation>
    <scope>NUCLEOTIDE SEQUENCE [LARGE SCALE GENOMIC DNA]</scope>
    <source>
        <strain evidence="3 4">JCM 3307</strain>
    </source>
</reference>
<sequence>MTSTTEHLLRLDLWPDRPPHALGDRPEDRPFLEVCLPDPDRATGAAMLALPGGCYTFLSPKSGIDYARWLAANGIVGIAVHFRLGANGYHWPAIYADGRQALAVTHQHAAEWGVDPARIGVIGTSAGGHLATMLITGAAFDDPAEAERLRPAAGVLCYPVVSLLDPIAHAETRGNLLGAQAGDPALRERHSGHLRAGAATPPCFIWHTLTDDEVPAAHSELFAAALRANGVPYELHLYGHGAHALGLARDEGLHWAEDCLRWFAHQGLLSAGGGR</sequence>
<dbReference type="InterPro" id="IPR050300">
    <property type="entry name" value="GDXG_lipolytic_enzyme"/>
</dbReference>
<keyword evidence="4" id="KW-1185">Reference proteome</keyword>
<dbReference type="Pfam" id="PF20434">
    <property type="entry name" value="BD-FAE"/>
    <property type="match status" value="1"/>
</dbReference>
<comment type="caution">
    <text evidence="3">The sequence shown here is derived from an EMBL/GenBank/DDBJ whole genome shotgun (WGS) entry which is preliminary data.</text>
</comment>
<dbReference type="SUPFAM" id="SSF53474">
    <property type="entry name" value="alpha/beta-Hydrolases"/>
    <property type="match status" value="1"/>
</dbReference>
<dbReference type="InterPro" id="IPR029058">
    <property type="entry name" value="AB_hydrolase_fold"/>
</dbReference>
<gene>
    <name evidence="3" type="ORF">ACFFTR_52445</name>
</gene>
<keyword evidence="1 3" id="KW-0378">Hydrolase</keyword>
<name>A0ABV5MS76_9ACTN</name>
<evidence type="ECO:0000313" key="4">
    <source>
        <dbReference type="Proteomes" id="UP001589608"/>
    </source>
</evidence>